<reference evidence="1" key="1">
    <citation type="submission" date="2018-05" db="EMBL/GenBank/DDBJ databases">
        <authorList>
            <person name="Lanie J.A."/>
            <person name="Ng W.-L."/>
            <person name="Kazmierczak K.M."/>
            <person name="Andrzejewski T.M."/>
            <person name="Davidsen T.M."/>
            <person name="Wayne K.J."/>
            <person name="Tettelin H."/>
            <person name="Glass J.I."/>
            <person name="Rusch D."/>
            <person name="Podicherti R."/>
            <person name="Tsui H.-C.T."/>
            <person name="Winkler M.E."/>
        </authorList>
    </citation>
    <scope>NUCLEOTIDE SEQUENCE</scope>
</reference>
<evidence type="ECO:0000313" key="1">
    <source>
        <dbReference type="EMBL" id="SVB45023.1"/>
    </source>
</evidence>
<accession>A0A382E4X4</accession>
<organism evidence="1">
    <name type="scientific">marine metagenome</name>
    <dbReference type="NCBI Taxonomy" id="408172"/>
    <lineage>
        <taxon>unclassified sequences</taxon>
        <taxon>metagenomes</taxon>
        <taxon>ecological metagenomes</taxon>
    </lineage>
</organism>
<proteinExistence type="predicted"/>
<name>A0A382E4X4_9ZZZZ</name>
<sequence>MKKLLVLLFSILLLCSTSVISNEALIGSWKNDEGLKMDLMSGFKPNVGPVIYWEDEEVSEIHTWKVNPNSNELEIYYDSGIYDISSDGNQLHWNTASWKDKEELLWEKIDDIESKNVINIKKDPDAFVNELTGAVWSSNFKKNDHKEFTKTFSSTSGILTGFDKEKKLDNLQSWGVASGVFMIGTSDLYVEALISDKYLIAVDENDYFLVLYRGDTTEKLERISLKDSREQFLSSLTTGAWKQIGFYSPDSIFRYRPIEGELKGRVFQEQDSKLISTEVWEYSLATGAFKVSYTEYLSGLNIGNLLVFVDKDGDQNAFYRDDSVELIEFSASDVENIPISERTTTEINNALSRQMSIGNGNDFTLFEFNADNRTGYFHEWTSFPFQITGQALQIDDYYPSKFEQLYLIEDYVVFDESFSKKIDTRESRMKPKTDIEAKEDVVKAIEVLDTESKVSLKIKIDLKDGTSKTIPIPVSSLLDLKSISVITQ</sequence>
<dbReference type="EMBL" id="UINC01042412">
    <property type="protein sequence ID" value="SVB45023.1"/>
    <property type="molecule type" value="Genomic_DNA"/>
</dbReference>
<gene>
    <name evidence="1" type="ORF">METZ01_LOCUS197877</name>
</gene>
<dbReference type="AlphaFoldDB" id="A0A382E4X4"/>
<protein>
    <submittedName>
        <fullName evidence="1">Uncharacterized protein</fullName>
    </submittedName>
</protein>